<dbReference type="PROSITE" id="PS00028">
    <property type="entry name" value="ZINC_FINGER_C2H2_1"/>
    <property type="match status" value="2"/>
</dbReference>
<evidence type="ECO:0000256" key="11">
    <source>
        <dbReference type="SAM" id="MobiDB-lite"/>
    </source>
</evidence>
<organism evidence="13 14">
    <name type="scientific">Marasmius oreades</name>
    <name type="common">fairy-ring Marasmius</name>
    <dbReference type="NCBI Taxonomy" id="181124"/>
    <lineage>
        <taxon>Eukaryota</taxon>
        <taxon>Fungi</taxon>
        <taxon>Dikarya</taxon>
        <taxon>Basidiomycota</taxon>
        <taxon>Agaricomycotina</taxon>
        <taxon>Agaricomycetes</taxon>
        <taxon>Agaricomycetidae</taxon>
        <taxon>Agaricales</taxon>
        <taxon>Marasmiineae</taxon>
        <taxon>Marasmiaceae</taxon>
        <taxon>Marasmius</taxon>
    </lineage>
</organism>
<evidence type="ECO:0000256" key="1">
    <source>
        <dbReference type="ARBA" id="ARBA00004123"/>
    </source>
</evidence>
<dbReference type="GO" id="GO:0005634">
    <property type="term" value="C:nucleus"/>
    <property type="evidence" value="ECO:0007669"/>
    <property type="project" value="UniProtKB-SubCell"/>
</dbReference>
<dbReference type="PANTHER" id="PTHR16515">
    <property type="entry name" value="PR DOMAIN ZINC FINGER PROTEIN"/>
    <property type="match status" value="1"/>
</dbReference>
<feature type="region of interest" description="Disordered" evidence="11">
    <location>
        <begin position="31"/>
        <end position="57"/>
    </location>
</feature>
<accession>A0A9P7RWM8</accession>
<dbReference type="Gene3D" id="3.30.160.60">
    <property type="entry name" value="Classic Zinc Finger"/>
    <property type="match status" value="2"/>
</dbReference>
<keyword evidence="14" id="KW-1185">Reference proteome</keyword>
<dbReference type="InterPro" id="IPR013087">
    <property type="entry name" value="Znf_C2H2_type"/>
</dbReference>
<feature type="domain" description="C2H2-type" evidence="12">
    <location>
        <begin position="255"/>
        <end position="285"/>
    </location>
</feature>
<evidence type="ECO:0000256" key="3">
    <source>
        <dbReference type="ARBA" id="ARBA00022723"/>
    </source>
</evidence>
<dbReference type="SUPFAM" id="SSF57667">
    <property type="entry name" value="beta-beta-alpha zinc fingers"/>
    <property type="match status" value="1"/>
</dbReference>
<dbReference type="GeneID" id="66079210"/>
<feature type="region of interest" description="Disordered" evidence="11">
    <location>
        <begin position="93"/>
        <end position="112"/>
    </location>
</feature>
<dbReference type="RefSeq" id="XP_043007547.1">
    <property type="nucleotide sequence ID" value="XM_043155085.1"/>
</dbReference>
<dbReference type="KEGG" id="more:E1B28_010134"/>
<keyword evidence="4" id="KW-0677">Repeat</keyword>
<comment type="similarity">
    <text evidence="2">Belongs to the krueppel C2H2-type zinc-finger protein family.</text>
</comment>
<evidence type="ECO:0000256" key="5">
    <source>
        <dbReference type="ARBA" id="ARBA00022771"/>
    </source>
</evidence>
<feature type="region of interest" description="Disordered" evidence="11">
    <location>
        <begin position="124"/>
        <end position="159"/>
    </location>
</feature>
<comment type="caution">
    <text evidence="13">The sequence shown here is derived from an EMBL/GenBank/DDBJ whole genome shotgun (WGS) entry which is preliminary data.</text>
</comment>
<feature type="domain" description="C2H2-type" evidence="12">
    <location>
        <begin position="227"/>
        <end position="254"/>
    </location>
</feature>
<name>A0A9P7RWM8_9AGAR</name>
<evidence type="ECO:0000313" key="13">
    <source>
        <dbReference type="EMBL" id="KAG7091077.1"/>
    </source>
</evidence>
<evidence type="ECO:0000259" key="12">
    <source>
        <dbReference type="PROSITE" id="PS50157"/>
    </source>
</evidence>
<dbReference type="FunFam" id="3.30.160.60:FF:001102">
    <property type="entry name" value="Transcription factor IIIA"/>
    <property type="match status" value="1"/>
</dbReference>
<comment type="subcellular location">
    <subcellularLocation>
        <location evidence="1">Nucleus</location>
    </subcellularLocation>
</comment>
<dbReference type="AlphaFoldDB" id="A0A9P7RWM8"/>
<sequence>MYRRSYVNPSMDDQEPEEKLVLPSISRILDNRDRAPSSLTLPPLPDPSMQRTRPENWGQFSYPNVSLSPKFEFANYATKVSTKEYLMNPVQNDHQYTSSRPHDSTPDPHASALQTDHALSLLQSHSRQRQQYATNTPFSPYAYSQGPSTSSRDGYQAMDPSASYVGPSDAPIQNPRAYYMYAPLQRSKSYHSFESNSRHASSSSATYRHANLYGQRIPDNTSSNSKHECEYCGKKFSRPSGLKIHMTTHNGEKPYVCPQEGCHRAFSVRSNMRRHVRIVHQNSQGNITSDSSEDGDSVREASV</sequence>
<gene>
    <name evidence="13" type="ORF">E1B28_010134</name>
</gene>
<evidence type="ECO:0000256" key="6">
    <source>
        <dbReference type="ARBA" id="ARBA00022833"/>
    </source>
</evidence>
<reference evidence="13" key="1">
    <citation type="journal article" date="2021" name="Genome Biol. Evol.">
        <title>The assembled and annotated genome of the fairy-ring fungus Marasmius oreades.</title>
        <authorList>
            <person name="Hiltunen M."/>
            <person name="Ament-Velasquez S.L."/>
            <person name="Johannesson H."/>
        </authorList>
    </citation>
    <scope>NUCLEOTIDE SEQUENCE</scope>
    <source>
        <strain evidence="13">03SP1</strain>
    </source>
</reference>
<keyword evidence="5 10" id="KW-0863">Zinc-finger</keyword>
<evidence type="ECO:0000313" key="14">
    <source>
        <dbReference type="Proteomes" id="UP001049176"/>
    </source>
</evidence>
<dbReference type="InterPro" id="IPR036236">
    <property type="entry name" value="Znf_C2H2_sf"/>
</dbReference>
<dbReference type="Pfam" id="PF00096">
    <property type="entry name" value="zf-C2H2"/>
    <property type="match status" value="2"/>
</dbReference>
<dbReference type="OrthoDB" id="6077919at2759"/>
<dbReference type="FunFam" id="3.30.160.60:FF:000761">
    <property type="entry name" value="Zinc finger protein 449"/>
    <property type="match status" value="1"/>
</dbReference>
<dbReference type="EMBL" id="CM032186">
    <property type="protein sequence ID" value="KAG7091077.1"/>
    <property type="molecule type" value="Genomic_DNA"/>
</dbReference>
<keyword evidence="7" id="KW-0805">Transcription regulation</keyword>
<evidence type="ECO:0000256" key="4">
    <source>
        <dbReference type="ARBA" id="ARBA00022737"/>
    </source>
</evidence>
<keyword evidence="6" id="KW-0862">Zinc</keyword>
<dbReference type="PROSITE" id="PS50157">
    <property type="entry name" value="ZINC_FINGER_C2H2_2"/>
    <property type="match status" value="2"/>
</dbReference>
<dbReference type="GO" id="GO:0010468">
    <property type="term" value="P:regulation of gene expression"/>
    <property type="evidence" value="ECO:0007669"/>
    <property type="project" value="TreeGrafter"/>
</dbReference>
<dbReference type="Proteomes" id="UP001049176">
    <property type="component" value="Chromosome 6"/>
</dbReference>
<dbReference type="SMART" id="SM00355">
    <property type="entry name" value="ZnF_C2H2"/>
    <property type="match status" value="2"/>
</dbReference>
<evidence type="ECO:0000256" key="7">
    <source>
        <dbReference type="ARBA" id="ARBA00023015"/>
    </source>
</evidence>
<keyword evidence="3" id="KW-0479">Metal-binding</keyword>
<dbReference type="GO" id="GO:0008270">
    <property type="term" value="F:zinc ion binding"/>
    <property type="evidence" value="ECO:0007669"/>
    <property type="project" value="UniProtKB-KW"/>
</dbReference>
<keyword evidence="9" id="KW-0539">Nucleus</keyword>
<evidence type="ECO:0000256" key="2">
    <source>
        <dbReference type="ARBA" id="ARBA00006991"/>
    </source>
</evidence>
<dbReference type="PANTHER" id="PTHR16515:SF21">
    <property type="entry name" value="PR DOMAIN ZINC FINGER PROTEIN 13"/>
    <property type="match status" value="1"/>
</dbReference>
<dbReference type="InterPro" id="IPR050331">
    <property type="entry name" value="Zinc_finger"/>
</dbReference>
<evidence type="ECO:0000256" key="10">
    <source>
        <dbReference type="PROSITE-ProRule" id="PRU00042"/>
    </source>
</evidence>
<protein>
    <recommendedName>
        <fullName evidence="12">C2H2-type domain-containing protein</fullName>
    </recommendedName>
</protein>
<feature type="region of interest" description="Disordered" evidence="11">
    <location>
        <begin position="280"/>
        <end position="303"/>
    </location>
</feature>
<proteinExistence type="inferred from homology"/>
<evidence type="ECO:0000256" key="8">
    <source>
        <dbReference type="ARBA" id="ARBA00023163"/>
    </source>
</evidence>
<evidence type="ECO:0000256" key="9">
    <source>
        <dbReference type="ARBA" id="ARBA00023242"/>
    </source>
</evidence>
<feature type="compositionally biased region" description="Polar residues" evidence="11">
    <location>
        <begin position="280"/>
        <end position="290"/>
    </location>
</feature>
<keyword evidence="8" id="KW-0804">Transcription</keyword>